<keyword evidence="3" id="KW-1185">Reference proteome</keyword>
<accession>A0AAD7T2N9</accession>
<dbReference type="EMBL" id="JAINUG010000016">
    <property type="protein sequence ID" value="KAJ8413329.1"/>
    <property type="molecule type" value="Genomic_DNA"/>
</dbReference>
<gene>
    <name evidence="2" type="ORF">AAFF_G00093250</name>
</gene>
<evidence type="ECO:0000256" key="1">
    <source>
        <dbReference type="SAM" id="MobiDB-lite"/>
    </source>
</evidence>
<comment type="caution">
    <text evidence="2">The sequence shown here is derived from an EMBL/GenBank/DDBJ whole genome shotgun (WGS) entry which is preliminary data.</text>
</comment>
<reference evidence="2" key="1">
    <citation type="journal article" date="2023" name="Science">
        <title>Genome structures resolve the early diversification of teleost fishes.</title>
        <authorList>
            <person name="Parey E."/>
            <person name="Louis A."/>
            <person name="Montfort J."/>
            <person name="Bouchez O."/>
            <person name="Roques C."/>
            <person name="Iampietro C."/>
            <person name="Lluch J."/>
            <person name="Castinel A."/>
            <person name="Donnadieu C."/>
            <person name="Desvignes T."/>
            <person name="Floi Bucao C."/>
            <person name="Jouanno E."/>
            <person name="Wen M."/>
            <person name="Mejri S."/>
            <person name="Dirks R."/>
            <person name="Jansen H."/>
            <person name="Henkel C."/>
            <person name="Chen W.J."/>
            <person name="Zahm M."/>
            <person name="Cabau C."/>
            <person name="Klopp C."/>
            <person name="Thompson A.W."/>
            <person name="Robinson-Rechavi M."/>
            <person name="Braasch I."/>
            <person name="Lecointre G."/>
            <person name="Bobe J."/>
            <person name="Postlethwait J.H."/>
            <person name="Berthelot C."/>
            <person name="Roest Crollius H."/>
            <person name="Guiguen Y."/>
        </authorList>
    </citation>
    <scope>NUCLEOTIDE SEQUENCE</scope>
    <source>
        <strain evidence="2">NC1722</strain>
    </source>
</reference>
<proteinExistence type="predicted"/>
<name>A0AAD7T2N9_9TELE</name>
<evidence type="ECO:0000313" key="2">
    <source>
        <dbReference type="EMBL" id="KAJ8413329.1"/>
    </source>
</evidence>
<feature type="compositionally biased region" description="Polar residues" evidence="1">
    <location>
        <begin position="114"/>
        <end position="124"/>
    </location>
</feature>
<feature type="region of interest" description="Disordered" evidence="1">
    <location>
        <begin position="88"/>
        <end position="134"/>
    </location>
</feature>
<feature type="compositionally biased region" description="Basic and acidic residues" evidence="1">
    <location>
        <begin position="95"/>
        <end position="109"/>
    </location>
</feature>
<evidence type="ECO:0000313" key="3">
    <source>
        <dbReference type="Proteomes" id="UP001221898"/>
    </source>
</evidence>
<dbReference type="AlphaFoldDB" id="A0AAD7T2N9"/>
<protein>
    <submittedName>
        <fullName evidence="2">Uncharacterized protein</fullName>
    </submittedName>
</protein>
<sequence length="149" mass="16450">MSLLLKQVPCGCNVGRAKRGNREAGPSPLFTELRALFPARRLFCGLSQRLPTASSIVFTAELFREEPLSRVLNLSPCVKKWPVCEPEQPHCPGKARVEGRSLRKNESQRRPGSPRSSKLASSGPVTRVGWSRARTSLKERSRAVALTEA</sequence>
<dbReference type="Proteomes" id="UP001221898">
    <property type="component" value="Unassembled WGS sequence"/>
</dbReference>
<organism evidence="2 3">
    <name type="scientific">Aldrovandia affinis</name>
    <dbReference type="NCBI Taxonomy" id="143900"/>
    <lineage>
        <taxon>Eukaryota</taxon>
        <taxon>Metazoa</taxon>
        <taxon>Chordata</taxon>
        <taxon>Craniata</taxon>
        <taxon>Vertebrata</taxon>
        <taxon>Euteleostomi</taxon>
        <taxon>Actinopterygii</taxon>
        <taxon>Neopterygii</taxon>
        <taxon>Teleostei</taxon>
        <taxon>Notacanthiformes</taxon>
        <taxon>Halosauridae</taxon>
        <taxon>Aldrovandia</taxon>
    </lineage>
</organism>